<protein>
    <recommendedName>
        <fullName evidence="4">Lipoprotein</fullName>
    </recommendedName>
</protein>
<dbReference type="PROSITE" id="PS51257">
    <property type="entry name" value="PROKAR_LIPOPROTEIN"/>
    <property type="match status" value="1"/>
</dbReference>
<feature type="compositionally biased region" description="Basic and acidic residues" evidence="1">
    <location>
        <begin position="25"/>
        <end position="43"/>
    </location>
</feature>
<comment type="caution">
    <text evidence="2">The sequence shown here is derived from an EMBL/GenBank/DDBJ whole genome shotgun (WGS) entry which is preliminary data.</text>
</comment>
<dbReference type="Proteomes" id="UP000092578">
    <property type="component" value="Unassembled WGS sequence"/>
</dbReference>
<proteinExistence type="predicted"/>
<reference evidence="3" key="1">
    <citation type="submission" date="2016-05" db="EMBL/GenBank/DDBJ databases">
        <authorList>
            <person name="Liu B."/>
            <person name="Wang J."/>
            <person name="Zhu Y."/>
            <person name="Liu G."/>
            <person name="Chen Q."/>
            <person name="Chen Z."/>
            <person name="Lan J."/>
            <person name="Che J."/>
            <person name="Ge C."/>
            <person name="Shi H."/>
            <person name="Pan Z."/>
            <person name="Liu X."/>
        </authorList>
    </citation>
    <scope>NUCLEOTIDE SEQUENCE [LARGE SCALE GENOMIC DNA]</scope>
    <source>
        <strain evidence="3">FJAT-27215</strain>
    </source>
</reference>
<evidence type="ECO:0000313" key="2">
    <source>
        <dbReference type="EMBL" id="OCA88982.1"/>
    </source>
</evidence>
<evidence type="ECO:0000313" key="3">
    <source>
        <dbReference type="Proteomes" id="UP000092578"/>
    </source>
</evidence>
<feature type="region of interest" description="Disordered" evidence="1">
    <location>
        <begin position="25"/>
        <end position="67"/>
    </location>
</feature>
<dbReference type="AlphaFoldDB" id="A0A1B9AYM4"/>
<evidence type="ECO:0000256" key="1">
    <source>
        <dbReference type="SAM" id="MobiDB-lite"/>
    </source>
</evidence>
<organism evidence="2 3">
    <name type="scientific">Pseudobacillus wudalianchiensis</name>
    <dbReference type="NCBI Taxonomy" id="1743143"/>
    <lineage>
        <taxon>Bacteria</taxon>
        <taxon>Bacillati</taxon>
        <taxon>Bacillota</taxon>
        <taxon>Bacilli</taxon>
        <taxon>Bacillales</taxon>
        <taxon>Bacillaceae</taxon>
        <taxon>Pseudobacillus</taxon>
    </lineage>
</organism>
<sequence>MKTLRIRLIGLALLVGVLLVGCGNEETKDEKPAPSKTIEEPKPAADQPAETKQPTVTQPIEDADNIPPKEKEELMKTLARHVDAFNGKNLDAYMDTISKNTERNYDEERAYVKRVFETFDAKMAPQHTAIIKYDDKKKEAYIFVAMKSITKDLQSGKEVEETTRQIMKFNKEKDGWKQTALSAMK</sequence>
<accession>A0A1B9AYM4</accession>
<gene>
    <name evidence="2" type="ORF">A8F95_06085</name>
</gene>
<name>A0A1B9AYM4_9BACI</name>
<evidence type="ECO:0008006" key="4">
    <source>
        <dbReference type="Google" id="ProtNLM"/>
    </source>
</evidence>
<dbReference type="Gene3D" id="3.10.450.50">
    <property type="match status" value="1"/>
</dbReference>
<dbReference type="EMBL" id="MAYT01000012">
    <property type="protein sequence ID" value="OCA88982.1"/>
    <property type="molecule type" value="Genomic_DNA"/>
</dbReference>
<keyword evidence="3" id="KW-1185">Reference proteome</keyword>
<dbReference type="SUPFAM" id="SSF54427">
    <property type="entry name" value="NTF2-like"/>
    <property type="match status" value="1"/>
</dbReference>
<dbReference type="InterPro" id="IPR032710">
    <property type="entry name" value="NTF2-like_dom_sf"/>
</dbReference>